<reference evidence="2" key="1">
    <citation type="submission" date="2021-01" db="EMBL/GenBank/DDBJ databases">
        <title>Phytophthora aleatoria, a newly-described species from Pinus radiata is distinct from Phytophthora cactorum isolates based on comparative genomics.</title>
        <authorList>
            <person name="Mcdougal R."/>
            <person name="Panda P."/>
            <person name="Williams N."/>
            <person name="Studholme D.J."/>
        </authorList>
    </citation>
    <scope>NUCLEOTIDE SEQUENCE</scope>
    <source>
        <strain evidence="2">NZFS 4037</strain>
    </source>
</reference>
<proteinExistence type="predicted"/>
<feature type="region of interest" description="Disordered" evidence="1">
    <location>
        <begin position="255"/>
        <end position="292"/>
    </location>
</feature>
<name>A0A8J5IKS1_9STRA</name>
<keyword evidence="3" id="KW-1185">Reference proteome</keyword>
<comment type="caution">
    <text evidence="2">The sequence shown here is derived from an EMBL/GenBank/DDBJ whole genome shotgun (WGS) entry which is preliminary data.</text>
</comment>
<accession>A0A8J5IKS1</accession>
<gene>
    <name evidence="2" type="ORF">JG688_00012144</name>
</gene>
<evidence type="ECO:0000256" key="1">
    <source>
        <dbReference type="SAM" id="MobiDB-lite"/>
    </source>
</evidence>
<dbReference type="Proteomes" id="UP000709295">
    <property type="component" value="Unassembled WGS sequence"/>
</dbReference>
<evidence type="ECO:0000313" key="3">
    <source>
        <dbReference type="Proteomes" id="UP000709295"/>
    </source>
</evidence>
<dbReference type="EMBL" id="JAENGY010000911">
    <property type="protein sequence ID" value="KAG6954860.1"/>
    <property type="molecule type" value="Genomic_DNA"/>
</dbReference>
<dbReference type="AlphaFoldDB" id="A0A8J5IKS1"/>
<feature type="non-terminal residue" evidence="2">
    <location>
        <position position="1"/>
    </location>
</feature>
<organism evidence="2 3">
    <name type="scientific">Phytophthora aleatoria</name>
    <dbReference type="NCBI Taxonomy" id="2496075"/>
    <lineage>
        <taxon>Eukaryota</taxon>
        <taxon>Sar</taxon>
        <taxon>Stramenopiles</taxon>
        <taxon>Oomycota</taxon>
        <taxon>Peronosporomycetes</taxon>
        <taxon>Peronosporales</taxon>
        <taxon>Peronosporaceae</taxon>
        <taxon>Phytophthora</taxon>
    </lineage>
</organism>
<sequence>YRTLDQSWNEGHKWQIKPAAPSLLERGLDDFFTKDYTAAVDSFTALLEAEKLSPAASIKVYWYRMVASLKLQKKEFFREDGDLLGKIDGCPKYFLEATKDVLGEDLTTIEATELAQYKALSPITDTKPRFKFLWSRQKRTLTLMERSEFAVKFCAIEFQKEKLLEATLTAKQSTENCLVCAVLNAKKDEVDMVQKYEAKPFAKKKPTVTRFRKATGVQVKEEGRKKKKPISLRISWSEDLLSSMDDIIKNEEEVDEAMQRGDSTQVKSEPVTASQEANTAGAGETMDSDMLH</sequence>
<evidence type="ECO:0000313" key="2">
    <source>
        <dbReference type="EMBL" id="KAG6954860.1"/>
    </source>
</evidence>
<protein>
    <submittedName>
        <fullName evidence="2">Uncharacterized protein</fullName>
    </submittedName>
</protein>
<feature type="compositionally biased region" description="Polar residues" evidence="1">
    <location>
        <begin position="261"/>
        <end position="278"/>
    </location>
</feature>